<dbReference type="KEGG" id="rsz:108849630"/>
<evidence type="ECO:0000313" key="4">
    <source>
        <dbReference type="RefSeq" id="XP_056862785.1"/>
    </source>
</evidence>
<evidence type="ECO:0000313" key="3">
    <source>
        <dbReference type="RefSeq" id="XP_056862784.1"/>
    </source>
</evidence>
<reference evidence="3 4" key="2">
    <citation type="submission" date="2025-04" db="UniProtKB">
        <authorList>
            <consortium name="RefSeq"/>
        </authorList>
    </citation>
    <scope>IDENTIFICATION</scope>
    <source>
        <tissue evidence="3 4">Leaf</tissue>
    </source>
</reference>
<accession>A0A9W3DG34</accession>
<feature type="compositionally biased region" description="Polar residues" evidence="1">
    <location>
        <begin position="141"/>
        <end position="164"/>
    </location>
</feature>
<proteinExistence type="predicted"/>
<name>A0A9W3DG34_RAPSA</name>
<feature type="compositionally biased region" description="Basic and acidic residues" evidence="1">
    <location>
        <begin position="75"/>
        <end position="93"/>
    </location>
</feature>
<feature type="compositionally biased region" description="Polar residues" evidence="1">
    <location>
        <begin position="182"/>
        <end position="196"/>
    </location>
</feature>
<dbReference type="GeneID" id="108849630"/>
<dbReference type="AlphaFoldDB" id="A0A9W3DG34"/>
<dbReference type="PANTHER" id="PTHR37187">
    <property type="entry name" value="EXPRESSED PROTEIN"/>
    <property type="match status" value="1"/>
</dbReference>
<gene>
    <name evidence="3 4" type="primary">LOC108849630</name>
</gene>
<dbReference type="OrthoDB" id="1930727at2759"/>
<evidence type="ECO:0000256" key="1">
    <source>
        <dbReference type="SAM" id="MobiDB-lite"/>
    </source>
</evidence>
<feature type="region of interest" description="Disordered" evidence="1">
    <location>
        <begin position="1"/>
        <end position="213"/>
    </location>
</feature>
<dbReference type="RefSeq" id="XP_056862785.1">
    <property type="nucleotide sequence ID" value="XM_057006805.1"/>
</dbReference>
<dbReference type="RefSeq" id="XP_056862784.1">
    <property type="nucleotide sequence ID" value="XM_057006804.1"/>
</dbReference>
<reference evidence="2" key="1">
    <citation type="journal article" date="2019" name="Database">
        <title>The radish genome database (RadishGD): an integrated information resource for radish genomics.</title>
        <authorList>
            <person name="Yu H.J."/>
            <person name="Baek S."/>
            <person name="Lee Y.J."/>
            <person name="Cho A."/>
            <person name="Mun J.H."/>
        </authorList>
    </citation>
    <scope>NUCLEOTIDE SEQUENCE [LARGE SCALE GENOMIC DNA]</scope>
    <source>
        <strain evidence="2">cv. WK10039</strain>
    </source>
</reference>
<sequence>MPSGAKKRKALKKKKEQEAFGGGSPSNKGFNGHGYDEHHGSQDEGESDGNLSSPGSQGNGEVWTRDPSPSPLSGLRKDTFKEKTEGQEAKGEDVAAAALGRGTCHEEKNGVNGKAASKEAGGGGTLEIAPADDASVKPVDSSVSEVMITNKNGHAESSTDSASVQHKADESQEKRRLEETNEGNITGSAAETSQVPECSEEKSHLPSGGPPVARTSWFSCCGLFDVMAGSER</sequence>
<organism evidence="2 3">
    <name type="scientific">Raphanus sativus</name>
    <name type="common">Radish</name>
    <name type="synonym">Raphanus raphanistrum var. sativus</name>
    <dbReference type="NCBI Taxonomy" id="3726"/>
    <lineage>
        <taxon>Eukaryota</taxon>
        <taxon>Viridiplantae</taxon>
        <taxon>Streptophyta</taxon>
        <taxon>Embryophyta</taxon>
        <taxon>Tracheophyta</taxon>
        <taxon>Spermatophyta</taxon>
        <taxon>Magnoliopsida</taxon>
        <taxon>eudicotyledons</taxon>
        <taxon>Gunneridae</taxon>
        <taxon>Pentapetalae</taxon>
        <taxon>rosids</taxon>
        <taxon>malvids</taxon>
        <taxon>Brassicales</taxon>
        <taxon>Brassicaceae</taxon>
        <taxon>Brassiceae</taxon>
        <taxon>Raphanus</taxon>
    </lineage>
</organism>
<dbReference type="Proteomes" id="UP000504610">
    <property type="component" value="Chromosome 4"/>
</dbReference>
<keyword evidence="2" id="KW-1185">Reference proteome</keyword>
<evidence type="ECO:0000313" key="2">
    <source>
        <dbReference type="Proteomes" id="UP000504610"/>
    </source>
</evidence>
<dbReference type="PANTHER" id="PTHR37187:SF11">
    <property type="entry name" value="(RAPE) HYPOTHETICAL PROTEIN"/>
    <property type="match status" value="1"/>
</dbReference>
<feature type="compositionally biased region" description="Basic and acidic residues" evidence="1">
    <location>
        <begin position="166"/>
        <end position="179"/>
    </location>
</feature>
<feature type="compositionally biased region" description="Basic residues" evidence="1">
    <location>
        <begin position="1"/>
        <end position="14"/>
    </location>
</feature>
<protein>
    <submittedName>
        <fullName evidence="3 4">Uncharacterized protein LOC108849630</fullName>
    </submittedName>
</protein>